<dbReference type="Proteomes" id="UP000003560">
    <property type="component" value="Unassembled WGS sequence"/>
</dbReference>
<evidence type="ECO:0000313" key="3">
    <source>
        <dbReference type="Proteomes" id="UP000003560"/>
    </source>
</evidence>
<comment type="caution">
    <text evidence="2">The sequence shown here is derived from an EMBL/GenBank/DDBJ whole genome shotgun (WGS) entry which is preliminary data.</text>
</comment>
<reference evidence="2 3" key="1">
    <citation type="submission" date="2008-10" db="EMBL/GenBank/DDBJ databases">
        <title>Draft genome sequence of Collinsella stercoris (DSM 13279).</title>
        <authorList>
            <person name="Sudarsanam P."/>
            <person name="Ley R."/>
            <person name="Guruge J."/>
            <person name="Turnbaugh P.J."/>
            <person name="Mahowald M."/>
            <person name="Liep D."/>
            <person name="Gordon J."/>
        </authorList>
    </citation>
    <scope>NUCLEOTIDE SEQUENCE [LARGE SCALE GENOMIC DNA]</scope>
    <source>
        <strain evidence="2 3">DSM 13279</strain>
    </source>
</reference>
<dbReference type="AlphaFoldDB" id="B6G8S5"/>
<feature type="region of interest" description="Disordered" evidence="1">
    <location>
        <begin position="33"/>
        <end position="60"/>
    </location>
</feature>
<evidence type="ECO:0000256" key="1">
    <source>
        <dbReference type="SAM" id="MobiDB-lite"/>
    </source>
</evidence>
<accession>B6G8S5</accession>
<keyword evidence="3" id="KW-1185">Reference proteome</keyword>
<name>B6G8S5_9ACTN</name>
<gene>
    <name evidence="2" type="ORF">COLSTE_00467</name>
</gene>
<proteinExistence type="predicted"/>
<sequence length="60" mass="6665">MSAMYDSPSEGASLFADLFISFISPSFLYADSSGRTRPSLTPVPRGPRRDRLRYCSLTSE</sequence>
<protein>
    <submittedName>
        <fullName evidence="2">Uncharacterized protein</fullName>
    </submittedName>
</protein>
<evidence type="ECO:0000313" key="2">
    <source>
        <dbReference type="EMBL" id="EEA91325.1"/>
    </source>
</evidence>
<dbReference type="HOGENOM" id="CLU_2933421_0_0_11"/>
<dbReference type="EMBL" id="ABXJ01000027">
    <property type="protein sequence ID" value="EEA91325.1"/>
    <property type="molecule type" value="Genomic_DNA"/>
</dbReference>
<organism evidence="2 3">
    <name type="scientific">Collinsella stercoris DSM 13279</name>
    <dbReference type="NCBI Taxonomy" id="445975"/>
    <lineage>
        <taxon>Bacteria</taxon>
        <taxon>Bacillati</taxon>
        <taxon>Actinomycetota</taxon>
        <taxon>Coriobacteriia</taxon>
        <taxon>Coriobacteriales</taxon>
        <taxon>Coriobacteriaceae</taxon>
        <taxon>Collinsella</taxon>
    </lineage>
</organism>
<reference evidence="2 3" key="2">
    <citation type="submission" date="2008-10" db="EMBL/GenBank/DDBJ databases">
        <authorList>
            <person name="Fulton L."/>
            <person name="Clifton S."/>
            <person name="Fulton B."/>
            <person name="Xu J."/>
            <person name="Minx P."/>
            <person name="Pepin K.H."/>
            <person name="Johnson M."/>
            <person name="Thiruvilangam P."/>
            <person name="Bhonagiri V."/>
            <person name="Nash W.E."/>
            <person name="Mardis E.R."/>
            <person name="Wilson R.K."/>
        </authorList>
    </citation>
    <scope>NUCLEOTIDE SEQUENCE [LARGE SCALE GENOMIC DNA]</scope>
    <source>
        <strain evidence="2 3">DSM 13279</strain>
    </source>
</reference>